<name>A0AAD2GTR5_9AGAR</name>
<gene>
    <name evidence="4" type="ORF">MYCIT1_LOCUS21733</name>
    <name evidence="2" type="ORF">MYCIT1_LOCUS342</name>
    <name evidence="3" type="ORF">MYCIT1_LOCUS553</name>
</gene>
<reference evidence="2" key="1">
    <citation type="submission" date="2023-11" db="EMBL/GenBank/DDBJ databases">
        <authorList>
            <person name="De Vega J J."/>
            <person name="De Vega J J."/>
        </authorList>
    </citation>
    <scope>NUCLEOTIDE SEQUENCE</scope>
</reference>
<comment type="caution">
    <text evidence="2">The sequence shown here is derived from an EMBL/GenBank/DDBJ whole genome shotgun (WGS) entry which is preliminary data.</text>
</comment>
<accession>A0AAD2GTR5</accession>
<dbReference type="PANTHER" id="PTHR35567:SF1">
    <property type="entry name" value="CONSERVED FUNGAL PROTEIN (AFU_ORTHOLOGUE AFUA_1G14230)"/>
    <property type="match status" value="1"/>
</dbReference>
<dbReference type="PANTHER" id="PTHR35567">
    <property type="entry name" value="MALATE DEHYDROGENASE (AFU_ORTHOLOGUE AFUA_2G13800)"/>
    <property type="match status" value="1"/>
</dbReference>
<evidence type="ECO:0000313" key="4">
    <source>
        <dbReference type="EMBL" id="CAK5274506.1"/>
    </source>
</evidence>
<feature type="signal peptide" evidence="1">
    <location>
        <begin position="1"/>
        <end position="18"/>
    </location>
</feature>
<sequence length="227" mass="23981">MFSVRSLLIASFVLPTFSAPTSEPWKSGQINCDLTAAEMDLPTNQTSLVAPMTSPLYVTLGVGFQNYTCDPSTLTYSYLGAVALIFDISCVDKTPAFATIQQTAFDIWSGATSAMTLSPVLAATRTNALLGSYYFVHSPTGTGISPEWDFSIPQHNASAIVIGTKVGDIPAPNNPAANLDWVAVNGVQGSLASKIFRIDTVGGQPPTSCAAGSANISVKYTAKYFLY</sequence>
<dbReference type="AlphaFoldDB" id="A0AAD2GTR5"/>
<keyword evidence="5" id="KW-1185">Reference proteome</keyword>
<feature type="chain" id="PRO_5042440705" description="Malate dehydrogenase" evidence="1">
    <location>
        <begin position="19"/>
        <end position="227"/>
    </location>
</feature>
<evidence type="ECO:0008006" key="6">
    <source>
        <dbReference type="Google" id="ProtNLM"/>
    </source>
</evidence>
<organism evidence="2 5">
    <name type="scientific">Mycena citricolor</name>
    <dbReference type="NCBI Taxonomy" id="2018698"/>
    <lineage>
        <taxon>Eukaryota</taxon>
        <taxon>Fungi</taxon>
        <taxon>Dikarya</taxon>
        <taxon>Basidiomycota</taxon>
        <taxon>Agaricomycotina</taxon>
        <taxon>Agaricomycetes</taxon>
        <taxon>Agaricomycetidae</taxon>
        <taxon>Agaricales</taxon>
        <taxon>Marasmiineae</taxon>
        <taxon>Mycenaceae</taxon>
        <taxon>Mycena</taxon>
    </lineage>
</organism>
<dbReference type="Proteomes" id="UP001295794">
    <property type="component" value="Unassembled WGS sequence"/>
</dbReference>
<dbReference type="EMBL" id="CAVNYO010000005">
    <property type="protein sequence ID" value="CAK5261979.1"/>
    <property type="molecule type" value="Genomic_DNA"/>
</dbReference>
<proteinExistence type="predicted"/>
<evidence type="ECO:0000256" key="1">
    <source>
        <dbReference type="SAM" id="SignalP"/>
    </source>
</evidence>
<dbReference type="InterPro" id="IPR021851">
    <property type="entry name" value="DUF3455"/>
</dbReference>
<dbReference type="Pfam" id="PF11937">
    <property type="entry name" value="DUF3455"/>
    <property type="match status" value="1"/>
</dbReference>
<evidence type="ECO:0000313" key="2">
    <source>
        <dbReference type="EMBL" id="CAK5261979.1"/>
    </source>
</evidence>
<protein>
    <recommendedName>
        <fullName evidence="6">Malate dehydrogenase</fullName>
    </recommendedName>
</protein>
<dbReference type="EMBL" id="CAVNYO010000008">
    <property type="protein sequence ID" value="CAK5262096.1"/>
    <property type="molecule type" value="Genomic_DNA"/>
</dbReference>
<dbReference type="EMBL" id="CAVNYO010000403">
    <property type="protein sequence ID" value="CAK5274506.1"/>
    <property type="molecule type" value="Genomic_DNA"/>
</dbReference>
<evidence type="ECO:0000313" key="5">
    <source>
        <dbReference type="Proteomes" id="UP001295794"/>
    </source>
</evidence>
<evidence type="ECO:0000313" key="3">
    <source>
        <dbReference type="EMBL" id="CAK5262096.1"/>
    </source>
</evidence>
<keyword evidence="1" id="KW-0732">Signal</keyword>